<dbReference type="InterPro" id="IPR009057">
    <property type="entry name" value="Homeodomain-like_sf"/>
</dbReference>
<proteinExistence type="predicted"/>
<evidence type="ECO:0000256" key="3">
    <source>
        <dbReference type="ARBA" id="ARBA00023163"/>
    </source>
</evidence>
<keyword evidence="2" id="KW-0238">DNA-binding</keyword>
<reference evidence="6" key="1">
    <citation type="submission" date="2013-08" db="EMBL/GenBank/DDBJ databases">
        <title>Intrasporangium oryzae NRRL B-24470.</title>
        <authorList>
            <person name="Liu H."/>
            <person name="Wang G."/>
        </authorList>
    </citation>
    <scope>NUCLEOTIDE SEQUENCE [LARGE SCALE GENOMIC DNA]</scope>
    <source>
        <strain evidence="6">Q5-1</strain>
    </source>
</reference>
<dbReference type="Pfam" id="PF12833">
    <property type="entry name" value="HTH_18"/>
    <property type="match status" value="1"/>
</dbReference>
<evidence type="ECO:0000313" key="6">
    <source>
        <dbReference type="Proteomes" id="UP000019494"/>
    </source>
</evidence>
<dbReference type="PRINTS" id="PR00032">
    <property type="entry name" value="HTHARAC"/>
</dbReference>
<gene>
    <name evidence="5" type="ORF">N864_04080</name>
</gene>
<dbReference type="PROSITE" id="PS01124">
    <property type="entry name" value="HTH_ARAC_FAMILY_2"/>
    <property type="match status" value="1"/>
</dbReference>
<accession>W9GNV1</accession>
<dbReference type="InterPro" id="IPR020449">
    <property type="entry name" value="Tscrpt_reg_AraC-type_HTH"/>
</dbReference>
<dbReference type="EMBL" id="AWQS01000105">
    <property type="protein sequence ID" value="EWT05539.1"/>
    <property type="molecule type" value="Genomic_DNA"/>
</dbReference>
<dbReference type="InterPro" id="IPR018060">
    <property type="entry name" value="HTH_AraC"/>
</dbReference>
<dbReference type="GO" id="GO:0003700">
    <property type="term" value="F:DNA-binding transcription factor activity"/>
    <property type="evidence" value="ECO:0007669"/>
    <property type="project" value="InterPro"/>
</dbReference>
<dbReference type="SUPFAM" id="SSF46689">
    <property type="entry name" value="Homeodomain-like"/>
    <property type="match status" value="1"/>
</dbReference>
<dbReference type="RefSeq" id="WP_205620939.1">
    <property type="nucleotide sequence ID" value="NZ_AWQS01000105.1"/>
</dbReference>
<dbReference type="AlphaFoldDB" id="W9GNV1"/>
<dbReference type="GO" id="GO:0043565">
    <property type="term" value="F:sequence-specific DNA binding"/>
    <property type="evidence" value="ECO:0007669"/>
    <property type="project" value="InterPro"/>
</dbReference>
<dbReference type="InterPro" id="IPR050204">
    <property type="entry name" value="AraC_XylS_family_regulators"/>
</dbReference>
<dbReference type="InterPro" id="IPR034660">
    <property type="entry name" value="DinB/YfiT-like"/>
</dbReference>
<dbReference type="SMART" id="SM00342">
    <property type="entry name" value="HTH_ARAC"/>
    <property type="match status" value="1"/>
</dbReference>
<evidence type="ECO:0000256" key="2">
    <source>
        <dbReference type="ARBA" id="ARBA00023125"/>
    </source>
</evidence>
<dbReference type="SUPFAM" id="SSF109854">
    <property type="entry name" value="DinB/YfiT-like putative metalloenzymes"/>
    <property type="match status" value="1"/>
</dbReference>
<evidence type="ECO:0000313" key="5">
    <source>
        <dbReference type="EMBL" id="EWT05539.1"/>
    </source>
</evidence>
<keyword evidence="6" id="KW-1185">Reference proteome</keyword>
<dbReference type="PATRIC" id="fig|584657.3.peg.2571"/>
<organism evidence="5 6">
    <name type="scientific">Intrasporangium chromatireducens Q5-1</name>
    <dbReference type="NCBI Taxonomy" id="584657"/>
    <lineage>
        <taxon>Bacteria</taxon>
        <taxon>Bacillati</taxon>
        <taxon>Actinomycetota</taxon>
        <taxon>Actinomycetes</taxon>
        <taxon>Micrococcales</taxon>
        <taxon>Intrasporangiaceae</taxon>
        <taxon>Intrasporangium</taxon>
    </lineage>
</organism>
<name>W9GNV1_9MICO</name>
<sequence length="307" mass="34054">MSIATDTFSAWLDVLVDTLDEPGLTGEQIAGRLHLSRFHLDRVVSSVAGETPQALRRRILLERSAFRLATSPRSILDVGVEAGYGSHEAFTRAFRRAYGTTPRDWRARPGRIRIASASDVHFHPPGGIRLPAQQKVTAMDLIQRMVEHHIWLTRQLIECAAELTDGQLDEPIVLNVEDDPDPSTLRRIISRLVGQMQMWNAAMASEDYDFAVEQGESLTSARRRLDSAAPVFLDHVRLAIENGELDDTFIDATCDPPLTCTYGAMIAHVLTFAAHRRTLAVLALDKYGVTRLGWGDPIAYLDTPSAS</sequence>
<dbReference type="PANTHER" id="PTHR46796">
    <property type="entry name" value="HTH-TYPE TRANSCRIPTIONAL ACTIVATOR RHAS-RELATED"/>
    <property type="match status" value="1"/>
</dbReference>
<keyword evidence="1" id="KW-0805">Transcription regulation</keyword>
<evidence type="ECO:0000259" key="4">
    <source>
        <dbReference type="PROSITE" id="PS01124"/>
    </source>
</evidence>
<comment type="caution">
    <text evidence="5">The sequence shown here is derived from an EMBL/GenBank/DDBJ whole genome shotgun (WGS) entry which is preliminary data.</text>
</comment>
<feature type="domain" description="HTH araC/xylS-type" evidence="4">
    <location>
        <begin position="9"/>
        <end position="108"/>
    </location>
</feature>
<protein>
    <submittedName>
        <fullName evidence="5">AraC family transcriptional regulator</fullName>
    </submittedName>
</protein>
<keyword evidence="3" id="KW-0804">Transcription</keyword>
<dbReference type="Gene3D" id="1.20.120.450">
    <property type="entry name" value="dinb family like domain"/>
    <property type="match status" value="1"/>
</dbReference>
<dbReference type="Proteomes" id="UP000019494">
    <property type="component" value="Unassembled WGS sequence"/>
</dbReference>
<evidence type="ECO:0000256" key="1">
    <source>
        <dbReference type="ARBA" id="ARBA00023015"/>
    </source>
</evidence>
<dbReference type="Gene3D" id="1.10.10.60">
    <property type="entry name" value="Homeodomain-like"/>
    <property type="match status" value="1"/>
</dbReference>